<dbReference type="AlphaFoldDB" id="A0A1I5DVL9"/>
<name>A0A1I5DVL9_9FLAO</name>
<keyword evidence="3" id="KW-1185">Reference proteome</keyword>
<dbReference type="OrthoDB" id="1423714at2"/>
<keyword evidence="1" id="KW-1133">Transmembrane helix</keyword>
<keyword evidence="1" id="KW-0812">Transmembrane</keyword>
<proteinExistence type="predicted"/>
<reference evidence="3" key="1">
    <citation type="submission" date="2016-10" db="EMBL/GenBank/DDBJ databases">
        <authorList>
            <person name="Varghese N."/>
            <person name="Submissions S."/>
        </authorList>
    </citation>
    <scope>NUCLEOTIDE SEQUENCE [LARGE SCALE GENOMIC DNA]</scope>
    <source>
        <strain evidence="3">DSM 23925</strain>
    </source>
</reference>
<sequence length="174" mass="20664">MDFFEQINDFIEFEEEEFDFKFRLGQKVYKLNLDFTPTIAYDYLNIDDDLDYSFHHSEFHSFTCEKSPKKSDYNIYFDKIKALCTKTLDDSINNSHYTEHLKVINPNRKLLDIVKKIFGVSHISHEQLPQFGELGLYTNKVGNKAPRIFFFIGNLGVIYILFYDPFHSIFPKKT</sequence>
<feature type="transmembrane region" description="Helical" evidence="1">
    <location>
        <begin position="148"/>
        <end position="166"/>
    </location>
</feature>
<gene>
    <name evidence="2" type="ORF">SAMN04487989_1232</name>
</gene>
<dbReference type="RefSeq" id="WP_092210201.1">
    <property type="nucleotide sequence ID" value="NZ_FOVN01000023.1"/>
</dbReference>
<protein>
    <submittedName>
        <fullName evidence="2">Uncharacterized protein</fullName>
    </submittedName>
</protein>
<evidence type="ECO:0000313" key="2">
    <source>
        <dbReference type="EMBL" id="SFO03314.1"/>
    </source>
</evidence>
<evidence type="ECO:0000313" key="3">
    <source>
        <dbReference type="Proteomes" id="UP000198705"/>
    </source>
</evidence>
<dbReference type="Proteomes" id="UP000198705">
    <property type="component" value="Unassembled WGS sequence"/>
</dbReference>
<organism evidence="2 3">
    <name type="scientific">Bizionia echini</name>
    <dbReference type="NCBI Taxonomy" id="649333"/>
    <lineage>
        <taxon>Bacteria</taxon>
        <taxon>Pseudomonadati</taxon>
        <taxon>Bacteroidota</taxon>
        <taxon>Flavobacteriia</taxon>
        <taxon>Flavobacteriales</taxon>
        <taxon>Flavobacteriaceae</taxon>
        <taxon>Bizionia</taxon>
    </lineage>
</organism>
<keyword evidence="1" id="KW-0472">Membrane</keyword>
<accession>A0A1I5DVL9</accession>
<dbReference type="EMBL" id="FOVN01000023">
    <property type="protein sequence ID" value="SFO03314.1"/>
    <property type="molecule type" value="Genomic_DNA"/>
</dbReference>
<evidence type="ECO:0000256" key="1">
    <source>
        <dbReference type="SAM" id="Phobius"/>
    </source>
</evidence>